<dbReference type="GO" id="GO:0000428">
    <property type="term" value="C:DNA-directed RNA polymerase complex"/>
    <property type="evidence" value="ECO:0007669"/>
    <property type="project" value="UniProtKB-KW"/>
</dbReference>
<dbReference type="HAMAP" id="MF_00974">
    <property type="entry name" value="DNA_primase_DnaG"/>
    <property type="match status" value="1"/>
</dbReference>
<keyword evidence="7" id="KW-0479">Metal-binding</keyword>
<dbReference type="Gene3D" id="3.90.580.10">
    <property type="entry name" value="Zinc finger, CHC2-type domain"/>
    <property type="match status" value="1"/>
</dbReference>
<name>A0A6J7CY58_9ZZZZ</name>
<evidence type="ECO:0000256" key="13">
    <source>
        <dbReference type="SAM" id="MobiDB-lite"/>
    </source>
</evidence>
<protein>
    <submittedName>
        <fullName evidence="15">Unannotated protein</fullName>
    </submittedName>
</protein>
<sequence length="614" mass="68065">MGLADGEIERVRAGTDIVAIISERTALKRAGTRWSGLCPFHTERSPSFSVNAADGIYYCFGCHAKGDAITFVRETQHLDFIEAVEYLAGRAGMELQHDEGSGAARQQRKQFLDVMERAVAWYHQQLLETPEAGAARNYLRSRGYDGETVRQFKLGWAPDDWDSLCRALDLSPKDLEGTGLGFVNKRGRKQDALRARIIFPIFDSSGHAIAVGGRVMPPQPGGPPVSEAKYKNSPETPIYSKRRTLYALNWAKAEVVKKSEIVVCEGYTDVIAFFRAGIPRAVATCGTALSEDHFRTMRNFANRIVLAYDGDSAGQNAAASVYQWEQQFDAEVAVASFPQGMDPAELAQKDPEALRLALEQAEPFLQFRLRRVMDAGKFDTPENRARVAQAAVAVIAEHPSDLVRDQYLQEVADKCRVEIDALRPKVVAARRSGPLREESRDAVTTPKAPEQAPDFMAYRPGVEALRRLLRDPELIGGRLTSAMFLDSIQRSAFEALESGELLVRVIDDLERRGEEWPAMLLTMLSVEDTSVSNLTPSAEESALDELVAQLLRNAGQEGLNDINRQIRDGSITAESGLSVIRDVRHRLDLLGGPQQIEIEEDLRLWLASLEEPLA</sequence>
<keyword evidence="11" id="KW-0238">DNA-binding</keyword>
<evidence type="ECO:0000256" key="9">
    <source>
        <dbReference type="ARBA" id="ARBA00022833"/>
    </source>
</evidence>
<evidence type="ECO:0000259" key="14">
    <source>
        <dbReference type="PROSITE" id="PS50880"/>
    </source>
</evidence>
<keyword evidence="10" id="KW-0460">Magnesium</keyword>
<gene>
    <name evidence="15" type="ORF">UFOPK3381_00293</name>
</gene>
<dbReference type="EMBL" id="CAFBLN010000006">
    <property type="protein sequence ID" value="CAB4861698.1"/>
    <property type="molecule type" value="Genomic_DNA"/>
</dbReference>
<evidence type="ECO:0000256" key="2">
    <source>
        <dbReference type="ARBA" id="ARBA00022478"/>
    </source>
</evidence>
<dbReference type="PIRSF" id="PIRSF002811">
    <property type="entry name" value="DnaG"/>
    <property type="match status" value="1"/>
</dbReference>
<dbReference type="InterPro" id="IPR034151">
    <property type="entry name" value="TOPRIM_DnaG_bac"/>
</dbReference>
<dbReference type="SUPFAM" id="SSF57783">
    <property type="entry name" value="Zinc beta-ribbon"/>
    <property type="match status" value="1"/>
</dbReference>
<evidence type="ECO:0000256" key="4">
    <source>
        <dbReference type="ARBA" id="ARBA00022679"/>
    </source>
</evidence>
<dbReference type="Pfam" id="PF01807">
    <property type="entry name" value="Zn_ribbon_DnaG"/>
    <property type="match status" value="1"/>
</dbReference>
<keyword evidence="12" id="KW-0804">Transcription</keyword>
<dbReference type="InterPro" id="IPR030846">
    <property type="entry name" value="DnaG_bac"/>
</dbReference>
<reference evidence="15" key="1">
    <citation type="submission" date="2020-05" db="EMBL/GenBank/DDBJ databases">
        <authorList>
            <person name="Chiriac C."/>
            <person name="Salcher M."/>
            <person name="Ghai R."/>
            <person name="Kavagutti S V."/>
        </authorList>
    </citation>
    <scope>NUCLEOTIDE SEQUENCE</scope>
</reference>
<evidence type="ECO:0000256" key="11">
    <source>
        <dbReference type="ARBA" id="ARBA00023125"/>
    </source>
</evidence>
<feature type="region of interest" description="Disordered" evidence="13">
    <location>
        <begin position="432"/>
        <end position="453"/>
    </location>
</feature>
<feature type="domain" description="Toprim" evidence="14">
    <location>
        <begin position="259"/>
        <end position="338"/>
    </location>
</feature>
<dbReference type="InterPro" id="IPR002694">
    <property type="entry name" value="Znf_CHC2"/>
</dbReference>
<keyword evidence="4" id="KW-0808">Transferase</keyword>
<dbReference type="GO" id="GO:0008270">
    <property type="term" value="F:zinc ion binding"/>
    <property type="evidence" value="ECO:0007669"/>
    <property type="project" value="UniProtKB-KW"/>
</dbReference>
<dbReference type="AlphaFoldDB" id="A0A6J7CY58"/>
<dbReference type="InterPro" id="IPR050219">
    <property type="entry name" value="DnaG_primase"/>
</dbReference>
<dbReference type="SMART" id="SM00400">
    <property type="entry name" value="ZnF_CHCC"/>
    <property type="match status" value="1"/>
</dbReference>
<dbReference type="PROSITE" id="PS50880">
    <property type="entry name" value="TOPRIM"/>
    <property type="match status" value="1"/>
</dbReference>
<evidence type="ECO:0000256" key="1">
    <source>
        <dbReference type="ARBA" id="ARBA00001947"/>
    </source>
</evidence>
<keyword evidence="3" id="KW-0639">Primosome</keyword>
<dbReference type="InterPro" id="IPR006295">
    <property type="entry name" value="DNA_primase_DnaG"/>
</dbReference>
<evidence type="ECO:0000313" key="15">
    <source>
        <dbReference type="EMBL" id="CAB4861698.1"/>
    </source>
</evidence>
<dbReference type="SMART" id="SM00493">
    <property type="entry name" value="TOPRIM"/>
    <property type="match status" value="1"/>
</dbReference>
<dbReference type="CDD" id="cd03364">
    <property type="entry name" value="TOPRIM_DnaG_primases"/>
    <property type="match status" value="1"/>
</dbReference>
<evidence type="ECO:0000256" key="12">
    <source>
        <dbReference type="ARBA" id="ARBA00023163"/>
    </source>
</evidence>
<dbReference type="FunFam" id="3.90.580.10:FF:000001">
    <property type="entry name" value="DNA primase"/>
    <property type="match status" value="1"/>
</dbReference>
<dbReference type="Pfam" id="PF13155">
    <property type="entry name" value="Toprim_2"/>
    <property type="match status" value="1"/>
</dbReference>
<dbReference type="Gene3D" id="3.90.980.10">
    <property type="entry name" value="DNA primase, catalytic core, N-terminal domain"/>
    <property type="match status" value="1"/>
</dbReference>
<dbReference type="NCBIfam" id="TIGR01391">
    <property type="entry name" value="dnaG"/>
    <property type="match status" value="1"/>
</dbReference>
<evidence type="ECO:0000256" key="6">
    <source>
        <dbReference type="ARBA" id="ARBA00022705"/>
    </source>
</evidence>
<dbReference type="GO" id="GO:1990077">
    <property type="term" value="C:primosome complex"/>
    <property type="evidence" value="ECO:0007669"/>
    <property type="project" value="UniProtKB-KW"/>
</dbReference>
<dbReference type="InterPro" id="IPR036977">
    <property type="entry name" value="DNA_primase_Znf_CHC2"/>
</dbReference>
<evidence type="ECO:0000256" key="5">
    <source>
        <dbReference type="ARBA" id="ARBA00022695"/>
    </source>
</evidence>
<dbReference type="GO" id="GO:0003677">
    <property type="term" value="F:DNA binding"/>
    <property type="evidence" value="ECO:0007669"/>
    <property type="project" value="UniProtKB-KW"/>
</dbReference>
<keyword evidence="5" id="KW-0548">Nucleotidyltransferase</keyword>
<dbReference type="Gene3D" id="3.40.1360.10">
    <property type="match status" value="1"/>
</dbReference>
<keyword evidence="9" id="KW-0862">Zinc</keyword>
<evidence type="ECO:0000256" key="7">
    <source>
        <dbReference type="ARBA" id="ARBA00022723"/>
    </source>
</evidence>
<dbReference type="InterPro" id="IPR019475">
    <property type="entry name" value="DNA_primase_DnaB-bd"/>
</dbReference>
<evidence type="ECO:0000256" key="10">
    <source>
        <dbReference type="ARBA" id="ARBA00022842"/>
    </source>
</evidence>
<proteinExistence type="inferred from homology"/>
<dbReference type="InterPro" id="IPR006171">
    <property type="entry name" value="TOPRIM_dom"/>
</dbReference>
<dbReference type="GO" id="GO:0005737">
    <property type="term" value="C:cytoplasm"/>
    <property type="evidence" value="ECO:0007669"/>
    <property type="project" value="TreeGrafter"/>
</dbReference>
<organism evidence="15">
    <name type="scientific">freshwater metagenome</name>
    <dbReference type="NCBI Taxonomy" id="449393"/>
    <lineage>
        <taxon>unclassified sequences</taxon>
        <taxon>metagenomes</taxon>
        <taxon>ecological metagenomes</taxon>
    </lineage>
</organism>
<keyword evidence="6" id="KW-0235">DNA replication</keyword>
<dbReference type="Pfam" id="PF10410">
    <property type="entry name" value="DnaB_bind"/>
    <property type="match status" value="1"/>
</dbReference>
<accession>A0A6J7CY58</accession>
<dbReference type="GO" id="GO:0003899">
    <property type="term" value="F:DNA-directed RNA polymerase activity"/>
    <property type="evidence" value="ECO:0007669"/>
    <property type="project" value="InterPro"/>
</dbReference>
<dbReference type="InterPro" id="IPR013264">
    <property type="entry name" value="DNAG_N"/>
</dbReference>
<dbReference type="Pfam" id="PF08275">
    <property type="entry name" value="DNAG_N"/>
    <property type="match status" value="1"/>
</dbReference>
<evidence type="ECO:0000256" key="8">
    <source>
        <dbReference type="ARBA" id="ARBA00022771"/>
    </source>
</evidence>
<comment type="cofactor">
    <cofactor evidence="1">
        <name>Zn(2+)</name>
        <dbReference type="ChEBI" id="CHEBI:29105"/>
    </cofactor>
</comment>
<keyword evidence="8" id="KW-0863">Zinc-finger</keyword>
<dbReference type="PANTHER" id="PTHR30313">
    <property type="entry name" value="DNA PRIMASE"/>
    <property type="match status" value="1"/>
</dbReference>
<dbReference type="InterPro" id="IPR037068">
    <property type="entry name" value="DNA_primase_core_N_sf"/>
</dbReference>
<evidence type="ECO:0000256" key="3">
    <source>
        <dbReference type="ARBA" id="ARBA00022515"/>
    </source>
</evidence>
<keyword evidence="2" id="KW-0240">DNA-directed RNA polymerase</keyword>
<dbReference type="SUPFAM" id="SSF56731">
    <property type="entry name" value="DNA primase core"/>
    <property type="match status" value="1"/>
</dbReference>
<dbReference type="GO" id="GO:0006269">
    <property type="term" value="P:DNA replication, synthesis of primer"/>
    <property type="evidence" value="ECO:0007669"/>
    <property type="project" value="UniProtKB-KW"/>
</dbReference>
<dbReference type="PANTHER" id="PTHR30313:SF2">
    <property type="entry name" value="DNA PRIMASE"/>
    <property type="match status" value="1"/>
</dbReference>